<accession>A0A9E7J589</accession>
<dbReference type="EMBL" id="ON189045">
    <property type="protein sequence ID" value="URA06970.1"/>
    <property type="molecule type" value="Genomic_DNA"/>
</dbReference>
<name>A0A9E7J589_9CAUD</name>
<proteinExistence type="predicted"/>
<sequence length="72" mass="8034">MSYEPVPTGRMRLREHHRSGLIFSKPSLLVLQVEVDFPVGPSDANGCPEWLAGRTWIDADVTHLPIIPLNLS</sequence>
<evidence type="ECO:0000313" key="1">
    <source>
        <dbReference type="EMBL" id="URA06970.1"/>
    </source>
</evidence>
<gene>
    <name evidence="1" type="ORF">Elanor_BL4002</name>
</gene>
<protein>
    <submittedName>
        <fullName evidence="1">Uncharacterized protein</fullName>
    </submittedName>
</protein>
<dbReference type="Proteomes" id="UP001056585">
    <property type="component" value="Segment"/>
</dbReference>
<evidence type="ECO:0000313" key="2">
    <source>
        <dbReference type="Proteomes" id="UP001056585"/>
    </source>
</evidence>
<keyword evidence="2" id="KW-1185">Reference proteome</keyword>
<reference evidence="1" key="1">
    <citation type="journal article" date="2022" name="Viruses">
        <title>Isolation of novel Xanthomonas phages for the plant pathogens X. translucens and X. campestris.</title>
        <authorList>
            <person name="Erdrich S.H."/>
            <person name="Sharma V."/>
            <person name="Schurr U."/>
            <person name="Arsova B."/>
            <person name="Frunzke J."/>
        </authorList>
    </citation>
    <scope>NUCLEOTIDE SEQUENCE</scope>
</reference>
<organism evidence="1 2">
    <name type="scientific">Xanthomonas phage Elanor</name>
    <dbReference type="NCBI Taxonomy" id="2939127"/>
    <lineage>
        <taxon>Viruses</taxon>
        <taxon>Duplodnaviria</taxon>
        <taxon>Heunggongvirae</taxon>
        <taxon>Uroviricota</taxon>
        <taxon>Caudoviricetes</taxon>
        <taxon>Mesyanzhinovviridae</taxon>
        <taxon>Bradleyvirinae</taxon>
        <taxon>Elanorvirus</taxon>
        <taxon>Elanorvirus elanor</taxon>
    </lineage>
</organism>